<dbReference type="AlphaFoldDB" id="A0AA36GXH1"/>
<feature type="signal peptide" evidence="1">
    <location>
        <begin position="1"/>
        <end position="18"/>
    </location>
</feature>
<evidence type="ECO:0000256" key="1">
    <source>
        <dbReference type="SAM" id="SignalP"/>
    </source>
</evidence>
<comment type="caution">
    <text evidence="2">The sequence shown here is derived from an EMBL/GenBank/DDBJ whole genome shotgun (WGS) entry which is preliminary data.</text>
</comment>
<reference evidence="2" key="1">
    <citation type="submission" date="2023-07" db="EMBL/GenBank/DDBJ databases">
        <authorList>
            <consortium name="CYATHOMIX"/>
        </authorList>
    </citation>
    <scope>NUCLEOTIDE SEQUENCE</scope>
    <source>
        <strain evidence="2">N/A</strain>
    </source>
</reference>
<name>A0AA36GXH1_CYLNA</name>
<evidence type="ECO:0000313" key="2">
    <source>
        <dbReference type="EMBL" id="CAJ0600190.1"/>
    </source>
</evidence>
<keyword evidence="3" id="KW-1185">Reference proteome</keyword>
<gene>
    <name evidence="2" type="ORF">CYNAS_LOCUS12173</name>
</gene>
<protein>
    <submittedName>
        <fullName evidence="2">Uncharacterized protein</fullName>
    </submittedName>
</protein>
<dbReference type="Proteomes" id="UP001176961">
    <property type="component" value="Unassembled WGS sequence"/>
</dbReference>
<accession>A0AA36GXH1</accession>
<dbReference type="EMBL" id="CATQJL010000223">
    <property type="protein sequence ID" value="CAJ0600190.1"/>
    <property type="molecule type" value="Genomic_DNA"/>
</dbReference>
<organism evidence="2 3">
    <name type="scientific">Cylicocyclus nassatus</name>
    <name type="common">Nematode worm</name>
    <dbReference type="NCBI Taxonomy" id="53992"/>
    <lineage>
        <taxon>Eukaryota</taxon>
        <taxon>Metazoa</taxon>
        <taxon>Ecdysozoa</taxon>
        <taxon>Nematoda</taxon>
        <taxon>Chromadorea</taxon>
        <taxon>Rhabditida</taxon>
        <taxon>Rhabditina</taxon>
        <taxon>Rhabditomorpha</taxon>
        <taxon>Strongyloidea</taxon>
        <taxon>Strongylidae</taxon>
        <taxon>Cylicocyclus</taxon>
    </lineage>
</organism>
<feature type="chain" id="PRO_5041245163" evidence="1">
    <location>
        <begin position="19"/>
        <end position="82"/>
    </location>
</feature>
<sequence length="82" mass="9472">MHRLLLAIAALVLVLTNCQVLEQPRQAEISRYFNDGDRLGDYPLFPSQGLVTKRKQFYAWAGKRTGVPEFVKRKQFYAWAGK</sequence>
<evidence type="ECO:0000313" key="3">
    <source>
        <dbReference type="Proteomes" id="UP001176961"/>
    </source>
</evidence>
<proteinExistence type="predicted"/>
<keyword evidence="1" id="KW-0732">Signal</keyword>